<dbReference type="AlphaFoldDB" id="A0A8H9L7X6"/>
<organism evidence="1 2">
    <name type="scientific">Deinococcus arenae</name>
    <dbReference type="NCBI Taxonomy" id="1452751"/>
    <lineage>
        <taxon>Bacteria</taxon>
        <taxon>Thermotogati</taxon>
        <taxon>Deinococcota</taxon>
        <taxon>Deinococci</taxon>
        <taxon>Deinococcales</taxon>
        <taxon>Deinococcaceae</taxon>
        <taxon>Deinococcus</taxon>
    </lineage>
</organism>
<dbReference type="Proteomes" id="UP000600547">
    <property type="component" value="Unassembled WGS sequence"/>
</dbReference>
<dbReference type="EMBL" id="BMQG01000029">
    <property type="protein sequence ID" value="GGM59359.1"/>
    <property type="molecule type" value="Genomic_DNA"/>
</dbReference>
<reference evidence="2" key="1">
    <citation type="journal article" date="2019" name="Int. J. Syst. Evol. Microbiol.">
        <title>The Global Catalogue of Microorganisms (GCM) 10K type strain sequencing project: providing services to taxonomists for standard genome sequencing and annotation.</title>
        <authorList>
            <consortium name="The Broad Institute Genomics Platform"/>
            <consortium name="The Broad Institute Genome Sequencing Center for Infectious Disease"/>
            <person name="Wu L."/>
            <person name="Ma J."/>
        </authorList>
    </citation>
    <scope>NUCLEOTIDE SEQUENCE [LARGE SCALE GENOMIC DNA]</scope>
    <source>
        <strain evidence="2">JCM 31047</strain>
    </source>
</reference>
<name>A0A8H9L7X6_9DEIO</name>
<evidence type="ECO:0000313" key="2">
    <source>
        <dbReference type="Proteomes" id="UP000600547"/>
    </source>
</evidence>
<accession>A0A8H9L7X6</accession>
<protein>
    <submittedName>
        <fullName evidence="1">Uncharacterized protein</fullName>
    </submittedName>
</protein>
<proteinExistence type="predicted"/>
<dbReference type="RefSeq" id="WP_110828704.1">
    <property type="nucleotide sequence ID" value="NZ_BMQG01000029.1"/>
</dbReference>
<keyword evidence="2" id="KW-1185">Reference proteome</keyword>
<gene>
    <name evidence="1" type="ORF">GCM10008956_38750</name>
</gene>
<evidence type="ECO:0000313" key="1">
    <source>
        <dbReference type="EMBL" id="GGM59359.1"/>
    </source>
</evidence>
<comment type="caution">
    <text evidence="1">The sequence shown here is derived from an EMBL/GenBank/DDBJ whole genome shotgun (WGS) entry which is preliminary data.</text>
</comment>
<sequence length="115" mass="13065">MIPTTLLLGAGLLVTALAVALLRRVNGGDRYDRIPRGPGRRDHAQDVYWETRALAALNGNRAALRRSVVSRQRHNPGLKRWELLRLVYLDVTRRHTAPPRDRRAAPRGGVFRTHF</sequence>